<comment type="function">
    <text evidence="1">Component of the core of the flagella.</text>
</comment>
<keyword evidence="6" id="KW-0969">Cilium</keyword>
<evidence type="ECO:0000313" key="7">
    <source>
        <dbReference type="Proteomes" id="UP000190395"/>
    </source>
</evidence>
<dbReference type="EMBL" id="FUXC01000001">
    <property type="protein sequence ID" value="SJZ39777.1"/>
    <property type="molecule type" value="Genomic_DNA"/>
</dbReference>
<feature type="domain" description="Flagellin N-terminal" evidence="5">
    <location>
        <begin position="4"/>
        <end position="142"/>
    </location>
</feature>
<dbReference type="InterPro" id="IPR010810">
    <property type="entry name" value="Flagellin_hook_IN_motif"/>
</dbReference>
<dbReference type="AlphaFoldDB" id="A0A1T4KBM0"/>
<keyword evidence="4" id="KW-0975">Bacterial flagellum</keyword>
<keyword evidence="3" id="KW-0574">Periplasm</keyword>
<evidence type="ECO:0000313" key="6">
    <source>
        <dbReference type="EMBL" id="SJZ39777.1"/>
    </source>
</evidence>
<keyword evidence="6" id="KW-0282">Flagellum</keyword>
<proteinExistence type="predicted"/>
<protein>
    <submittedName>
        <fullName evidence="6">Flagellar hook-associated protein 3 FlgL</fullName>
    </submittedName>
</protein>
<dbReference type="GeneID" id="303366354"/>
<dbReference type="PANTHER" id="PTHR42792:SF1">
    <property type="entry name" value="FLAGELLAR HOOK-ASSOCIATED PROTEIN 3"/>
    <property type="match status" value="1"/>
</dbReference>
<dbReference type="PANTHER" id="PTHR42792">
    <property type="entry name" value="FLAGELLIN"/>
    <property type="match status" value="1"/>
</dbReference>
<dbReference type="NCBIfam" id="NF005187">
    <property type="entry name" value="PRK06663.1"/>
    <property type="match status" value="1"/>
</dbReference>
<reference evidence="6 7" key="1">
    <citation type="submission" date="2017-02" db="EMBL/GenBank/DDBJ databases">
        <authorList>
            <person name="Peterson S.W."/>
        </authorList>
    </citation>
    <scope>NUCLEOTIDE SEQUENCE [LARGE SCALE GENOMIC DNA]</scope>
    <source>
        <strain evidence="6 7">ATCC BAA-909</strain>
    </source>
</reference>
<dbReference type="GO" id="GO:0009424">
    <property type="term" value="C:bacterial-type flagellum hook"/>
    <property type="evidence" value="ECO:0007669"/>
    <property type="project" value="InterPro"/>
</dbReference>
<dbReference type="NCBIfam" id="TIGR02550">
    <property type="entry name" value="flagell_flgL"/>
    <property type="match status" value="1"/>
</dbReference>
<dbReference type="Gene3D" id="1.20.1330.10">
    <property type="entry name" value="f41 fragment of flagellin, N-terminal domain"/>
    <property type="match status" value="1"/>
</dbReference>
<evidence type="ECO:0000256" key="1">
    <source>
        <dbReference type="ARBA" id="ARBA00004095"/>
    </source>
</evidence>
<dbReference type="Proteomes" id="UP000190395">
    <property type="component" value="Unassembled WGS sequence"/>
</dbReference>
<dbReference type="InterPro" id="IPR013384">
    <property type="entry name" value="Flagell_FlgL"/>
</dbReference>
<dbReference type="GO" id="GO:0071973">
    <property type="term" value="P:bacterial-type flagellum-dependent cell motility"/>
    <property type="evidence" value="ECO:0007669"/>
    <property type="project" value="InterPro"/>
</dbReference>
<evidence type="ECO:0000256" key="2">
    <source>
        <dbReference type="ARBA" id="ARBA00004631"/>
    </source>
</evidence>
<name>A0A1T4KBM0_9SPIR</name>
<dbReference type="OrthoDB" id="9758307at2"/>
<dbReference type="RefSeq" id="WP_078929736.1">
    <property type="nucleotide sequence ID" value="NZ_FUXC01000001.1"/>
</dbReference>
<evidence type="ECO:0000256" key="3">
    <source>
        <dbReference type="ARBA" id="ARBA00022764"/>
    </source>
</evidence>
<gene>
    <name evidence="6" type="ORF">SAMN02745152_00074</name>
</gene>
<accession>A0A1T4KBM0</accession>
<dbReference type="InterPro" id="IPR001492">
    <property type="entry name" value="Flagellin"/>
</dbReference>
<organism evidence="6 7">
    <name type="scientific">Treponema berlinense</name>
    <dbReference type="NCBI Taxonomy" id="225004"/>
    <lineage>
        <taxon>Bacteria</taxon>
        <taxon>Pseudomonadati</taxon>
        <taxon>Spirochaetota</taxon>
        <taxon>Spirochaetia</taxon>
        <taxon>Spirochaetales</taxon>
        <taxon>Treponemataceae</taxon>
        <taxon>Treponema</taxon>
    </lineage>
</organism>
<dbReference type="InterPro" id="IPR001029">
    <property type="entry name" value="Flagellin_N"/>
</dbReference>
<dbReference type="GO" id="GO:0055040">
    <property type="term" value="C:periplasmic flagellum"/>
    <property type="evidence" value="ECO:0007669"/>
    <property type="project" value="UniProtKB-SubCell"/>
</dbReference>
<dbReference type="Pfam" id="PF00669">
    <property type="entry name" value="Flagellin_N"/>
    <property type="match status" value="1"/>
</dbReference>
<keyword evidence="7" id="KW-1185">Reference proteome</keyword>
<dbReference type="SUPFAM" id="SSF64518">
    <property type="entry name" value="Phase 1 flagellin"/>
    <property type="match status" value="1"/>
</dbReference>
<dbReference type="STRING" id="225004.SAMN02745152_00074"/>
<keyword evidence="6" id="KW-0966">Cell projection</keyword>
<sequence length="414" mass="45542">MRRISSQMNNNNTQNNLRIQERRLNKINNQIGSQQKIQSLRDDPVAAGHLVKYQSYLNRVNNFEKNGQILSDQFVYREGYMQNSLDIMQRVRELAVTGANGIYSQDDLRNMAVEVDELLQELVQNANATGPDGNSIFAGTNTNAPAFEVDLGHVDGAVQPLISSVRYNGTIDKNKVEVDENKYVTVDNIGSKTFWAEPQRLFSGRDLSSWQAKESGVINVDGQKIQMESGDTVYSLVAKINSSGAAVKAAVDPVTNGLNLTTTDSHQLWLEDVSGTVLNDLGIIKDSSQKPPYNMADNVRVSGGSLFDSVILLRNSLLKGDGDTIGTRVLASIDSGINNLTTRVAKSGSEYERLQNDIVRNSATALNVTSQISREGDLDITQAITDQKMLEYTQQATLSNAGKMYSSSLLNYMK</sequence>
<comment type="subcellular location">
    <subcellularLocation>
        <location evidence="2">Periplasmic flagellum</location>
    </subcellularLocation>
</comment>
<dbReference type="Pfam" id="PF07196">
    <property type="entry name" value="Flagellin_IN"/>
    <property type="match status" value="1"/>
</dbReference>
<evidence type="ECO:0000256" key="4">
    <source>
        <dbReference type="ARBA" id="ARBA00023143"/>
    </source>
</evidence>
<evidence type="ECO:0000259" key="5">
    <source>
        <dbReference type="Pfam" id="PF00669"/>
    </source>
</evidence>
<dbReference type="GO" id="GO:0005198">
    <property type="term" value="F:structural molecule activity"/>
    <property type="evidence" value="ECO:0007669"/>
    <property type="project" value="InterPro"/>
</dbReference>